<evidence type="ECO:0000256" key="3">
    <source>
        <dbReference type="ARBA" id="ARBA00022729"/>
    </source>
</evidence>
<organism evidence="7 8">
    <name type="scientific">Ruoffia tabacinasalis</name>
    <dbReference type="NCBI Taxonomy" id="87458"/>
    <lineage>
        <taxon>Bacteria</taxon>
        <taxon>Bacillati</taxon>
        <taxon>Bacillota</taxon>
        <taxon>Bacilli</taxon>
        <taxon>Lactobacillales</taxon>
        <taxon>Aerococcaceae</taxon>
        <taxon>Ruoffia</taxon>
    </lineage>
</organism>
<dbReference type="InterPro" id="IPR051455">
    <property type="entry name" value="Bact_solute-bind_prot3"/>
</dbReference>
<dbReference type="SUPFAM" id="SSF53850">
    <property type="entry name" value="Periplasmic binding protein-like II"/>
    <property type="match status" value="1"/>
</dbReference>
<dbReference type="GO" id="GO:0030288">
    <property type="term" value="C:outer membrane-bounded periplasmic space"/>
    <property type="evidence" value="ECO:0007669"/>
    <property type="project" value="TreeGrafter"/>
</dbReference>
<keyword evidence="2" id="KW-0813">Transport</keyword>
<reference evidence="7 8" key="1">
    <citation type="submission" date="2019-05" db="EMBL/GenBank/DDBJ databases">
        <title>The metagenome of a microbial culture collection derived from dairy environment covers the genomic content of the human microbiome.</title>
        <authorList>
            <person name="Roder T."/>
            <person name="Wuthrich D."/>
            <person name="Sattari Z."/>
            <person name="Von Ah U."/>
            <person name="Bar C."/>
            <person name="Ronchi F."/>
            <person name="Macpherson A.J."/>
            <person name="Ganal-Vonarburg S.C."/>
            <person name="Bruggmann R."/>
            <person name="Vergeres G."/>
        </authorList>
    </citation>
    <scope>NUCLEOTIDE SEQUENCE [LARGE SCALE GENOMIC DNA]</scope>
    <source>
        <strain evidence="7 8">FAM 24227</strain>
    </source>
</reference>
<dbReference type="Proteomes" id="UP000306420">
    <property type="component" value="Unassembled WGS sequence"/>
</dbReference>
<keyword evidence="3 5" id="KW-0732">Signal</keyword>
<evidence type="ECO:0000259" key="6">
    <source>
        <dbReference type="SMART" id="SM00062"/>
    </source>
</evidence>
<protein>
    <submittedName>
        <fullName evidence="7">Transporter substrate-binding domain-containing protein</fullName>
    </submittedName>
</protein>
<evidence type="ECO:0000313" key="7">
    <source>
        <dbReference type="EMBL" id="TLQ40287.1"/>
    </source>
</evidence>
<evidence type="ECO:0000313" key="8">
    <source>
        <dbReference type="Proteomes" id="UP000306420"/>
    </source>
</evidence>
<feature type="signal peptide" evidence="5">
    <location>
        <begin position="1"/>
        <end position="29"/>
    </location>
</feature>
<name>A0A5R9DTH7_9LACT</name>
<gene>
    <name evidence="7" type="ORF">FEZ33_08570</name>
</gene>
<dbReference type="PANTHER" id="PTHR30085:SF6">
    <property type="entry name" value="ABC TRANSPORTER GLUTAMINE-BINDING PROTEIN GLNH"/>
    <property type="match status" value="1"/>
</dbReference>
<evidence type="ECO:0000256" key="2">
    <source>
        <dbReference type="ARBA" id="ARBA00022448"/>
    </source>
</evidence>
<dbReference type="InterPro" id="IPR018313">
    <property type="entry name" value="SBP_3_CS"/>
</dbReference>
<accession>A0A5R9DTH7</accession>
<comment type="similarity">
    <text evidence="1 4">Belongs to the bacterial solute-binding protein 3 family.</text>
</comment>
<dbReference type="PANTHER" id="PTHR30085">
    <property type="entry name" value="AMINO ACID ABC TRANSPORTER PERMEASE"/>
    <property type="match status" value="1"/>
</dbReference>
<proteinExistence type="inferred from homology"/>
<dbReference type="Gene3D" id="3.40.190.10">
    <property type="entry name" value="Periplasmic binding protein-like II"/>
    <property type="match status" value="2"/>
</dbReference>
<dbReference type="Pfam" id="PF00497">
    <property type="entry name" value="SBP_bac_3"/>
    <property type="match status" value="1"/>
</dbReference>
<feature type="chain" id="PRO_5041168898" evidence="5">
    <location>
        <begin position="30"/>
        <end position="275"/>
    </location>
</feature>
<feature type="domain" description="Solute-binding protein family 3/N-terminal" evidence="6">
    <location>
        <begin position="45"/>
        <end position="269"/>
    </location>
</feature>
<dbReference type="RefSeq" id="WP_138404993.1">
    <property type="nucleotide sequence ID" value="NZ_JBQKLU010000002.1"/>
</dbReference>
<evidence type="ECO:0000256" key="5">
    <source>
        <dbReference type="SAM" id="SignalP"/>
    </source>
</evidence>
<dbReference type="PROSITE" id="PS01039">
    <property type="entry name" value="SBP_BACTERIAL_3"/>
    <property type="match status" value="1"/>
</dbReference>
<dbReference type="GO" id="GO:0006865">
    <property type="term" value="P:amino acid transport"/>
    <property type="evidence" value="ECO:0007669"/>
    <property type="project" value="TreeGrafter"/>
</dbReference>
<sequence>MKNWKNKLVALSLLGTTLLGGLAPNTAFAQEELPAQVQAIKDAGVFRVGIKEDVPHFGFLNPDTTEHEGFEIDLAKLIAEEITGSADNIEFTGVTPKTRGPLLDNGEVDAVIATFTITPERKETYNFTDPYFIDEVGFLVRTEDGITDFAGLEGKTIGVPQSATTKDLVQAEADAQGVTVNFSELATYPELKTALTSKRIDAMSVDKSILAGYVDDNSQILDIGFSPQEYGIATKLSNDELHNYLNDLINGWLEDGTLAELLEANGVEATSSESE</sequence>
<dbReference type="OrthoDB" id="115856at2"/>
<dbReference type="InterPro" id="IPR001638">
    <property type="entry name" value="Solute-binding_3/MltF_N"/>
</dbReference>
<dbReference type="EMBL" id="VBSP01000032">
    <property type="protein sequence ID" value="TLQ40287.1"/>
    <property type="molecule type" value="Genomic_DNA"/>
</dbReference>
<evidence type="ECO:0000256" key="4">
    <source>
        <dbReference type="RuleBase" id="RU003744"/>
    </source>
</evidence>
<dbReference type="SMART" id="SM00062">
    <property type="entry name" value="PBPb"/>
    <property type="match status" value="1"/>
</dbReference>
<dbReference type="AlphaFoldDB" id="A0A5R9DTH7"/>
<evidence type="ECO:0000256" key="1">
    <source>
        <dbReference type="ARBA" id="ARBA00010333"/>
    </source>
</evidence>
<dbReference type="GO" id="GO:0005576">
    <property type="term" value="C:extracellular region"/>
    <property type="evidence" value="ECO:0007669"/>
    <property type="project" value="TreeGrafter"/>
</dbReference>
<comment type="caution">
    <text evidence="7">The sequence shown here is derived from an EMBL/GenBank/DDBJ whole genome shotgun (WGS) entry which is preliminary data.</text>
</comment>